<proteinExistence type="inferred from homology"/>
<dbReference type="InterPro" id="IPR000836">
    <property type="entry name" value="PRTase_dom"/>
</dbReference>
<dbReference type="Pfam" id="PF00156">
    <property type="entry name" value="Pribosyltran"/>
    <property type="match status" value="1"/>
</dbReference>
<feature type="domain" description="Phosphoribosyltransferase" evidence="2">
    <location>
        <begin position="144"/>
        <end position="228"/>
    </location>
</feature>
<dbReference type="SUPFAM" id="SSF53271">
    <property type="entry name" value="PRTase-like"/>
    <property type="match status" value="1"/>
</dbReference>
<dbReference type="PANTHER" id="PTHR47505">
    <property type="entry name" value="DNA UTILIZATION PROTEIN YHGH"/>
    <property type="match status" value="1"/>
</dbReference>
<keyword evidence="5" id="KW-1185">Reference proteome</keyword>
<dbReference type="RefSeq" id="WP_379769256.1">
    <property type="nucleotide sequence ID" value="NZ_JBHSJF010000002.1"/>
</dbReference>
<sequence length="234" mass="25424">MLDFAMPPLCLACSKPVGSPGSLCVQCWQGLDFISPPYCQRLGTPFEADLGEGLISLKAIAEPPVFGRARAVARFDGTARELVHRLKYSDRLDLAGAMGSWMVRAGAEVLIEGSVLVPIPLYRTRLWRRRFNQSGELAKVIGRAKVLEVDHQALRKVKATPSQTGLNARQRKENLAGAFKVRDEAQGRIAGRRVVLVDDVMTTGATLNAAARVLLRAGASEVDAMVFALVAERV</sequence>
<dbReference type="Pfam" id="PF18912">
    <property type="entry name" value="DZR_2"/>
    <property type="match status" value="1"/>
</dbReference>
<reference evidence="5" key="1">
    <citation type="journal article" date="2019" name="Int. J. Syst. Evol. Microbiol.">
        <title>The Global Catalogue of Microorganisms (GCM) 10K type strain sequencing project: providing services to taxonomists for standard genome sequencing and annotation.</title>
        <authorList>
            <consortium name="The Broad Institute Genomics Platform"/>
            <consortium name="The Broad Institute Genome Sequencing Center for Infectious Disease"/>
            <person name="Wu L."/>
            <person name="Ma J."/>
        </authorList>
    </citation>
    <scope>NUCLEOTIDE SEQUENCE [LARGE SCALE GENOMIC DNA]</scope>
    <source>
        <strain evidence="5">CGMCC 1.16444</strain>
    </source>
</reference>
<gene>
    <name evidence="4" type="ORF">ACFPFW_02250</name>
</gene>
<comment type="similarity">
    <text evidence="1">Belongs to the ComF/GntX family.</text>
</comment>
<name>A0ABV9Z1U0_9HYPH</name>
<dbReference type="InterPro" id="IPR051910">
    <property type="entry name" value="ComF/GntX_DNA_util-trans"/>
</dbReference>
<dbReference type="InterPro" id="IPR044005">
    <property type="entry name" value="DZR_2"/>
</dbReference>
<organism evidence="4 5">
    <name type="scientific">Flaviflagellibacter deserti</name>
    <dbReference type="NCBI Taxonomy" id="2267266"/>
    <lineage>
        <taxon>Bacteria</taxon>
        <taxon>Pseudomonadati</taxon>
        <taxon>Pseudomonadota</taxon>
        <taxon>Alphaproteobacteria</taxon>
        <taxon>Hyphomicrobiales</taxon>
        <taxon>Flaviflagellibacter</taxon>
    </lineage>
</organism>
<evidence type="ECO:0000259" key="3">
    <source>
        <dbReference type="Pfam" id="PF18912"/>
    </source>
</evidence>
<dbReference type="InterPro" id="IPR029057">
    <property type="entry name" value="PRTase-like"/>
</dbReference>
<dbReference type="Proteomes" id="UP001595796">
    <property type="component" value="Unassembled WGS sequence"/>
</dbReference>
<evidence type="ECO:0000313" key="5">
    <source>
        <dbReference type="Proteomes" id="UP001595796"/>
    </source>
</evidence>
<accession>A0ABV9Z1U0</accession>
<comment type="caution">
    <text evidence="4">The sequence shown here is derived from an EMBL/GenBank/DDBJ whole genome shotgun (WGS) entry which is preliminary data.</text>
</comment>
<evidence type="ECO:0000256" key="1">
    <source>
        <dbReference type="ARBA" id="ARBA00008007"/>
    </source>
</evidence>
<dbReference type="EMBL" id="JBHSJF010000002">
    <property type="protein sequence ID" value="MFC5066836.1"/>
    <property type="molecule type" value="Genomic_DNA"/>
</dbReference>
<dbReference type="CDD" id="cd06223">
    <property type="entry name" value="PRTases_typeI"/>
    <property type="match status" value="1"/>
</dbReference>
<evidence type="ECO:0000259" key="2">
    <source>
        <dbReference type="Pfam" id="PF00156"/>
    </source>
</evidence>
<dbReference type="PANTHER" id="PTHR47505:SF1">
    <property type="entry name" value="DNA UTILIZATION PROTEIN YHGH"/>
    <property type="match status" value="1"/>
</dbReference>
<feature type="domain" description="Double zinc ribbon" evidence="3">
    <location>
        <begin position="2"/>
        <end position="49"/>
    </location>
</feature>
<dbReference type="Gene3D" id="3.40.50.2020">
    <property type="match status" value="1"/>
</dbReference>
<evidence type="ECO:0000313" key="4">
    <source>
        <dbReference type="EMBL" id="MFC5066836.1"/>
    </source>
</evidence>
<protein>
    <submittedName>
        <fullName evidence="4">ComF family protein</fullName>
    </submittedName>
</protein>